<organism evidence="1">
    <name type="scientific">Fopius arisanus</name>
    <dbReference type="NCBI Taxonomy" id="64838"/>
    <lineage>
        <taxon>Eukaryota</taxon>
        <taxon>Metazoa</taxon>
        <taxon>Ecdysozoa</taxon>
        <taxon>Arthropoda</taxon>
        <taxon>Hexapoda</taxon>
        <taxon>Insecta</taxon>
        <taxon>Pterygota</taxon>
        <taxon>Neoptera</taxon>
        <taxon>Endopterygota</taxon>
        <taxon>Hymenoptera</taxon>
        <taxon>Apocrita</taxon>
        <taxon>Ichneumonoidea</taxon>
        <taxon>Braconidae</taxon>
        <taxon>Opiinae</taxon>
        <taxon>Fopius</taxon>
    </lineage>
</organism>
<proteinExistence type="predicted"/>
<sequence>MFESPKSLEEVCIDFICENVLALCELQPGDSGGISVSSTDVAIDDPFRASTCEGSVIISSETFTNCSVDNISNGTAPRLSFKDPDVFLPAEISEQLLANLCEKKVLSDLTITLFDAKTTRLRHVKLKDASSLSTKGLKVLKQHKVIDLEVKGMKITINDLISCLSEWSLLNLRSLSVAKGSFIDCSRLTMKMWPLALSAIHVDTLMDTGGLNCSE</sequence>
<reference evidence="1" key="1">
    <citation type="submission" date="2015-01" db="EMBL/GenBank/DDBJ databases">
        <title>Transcriptome Assembly of Fopius arisanus.</title>
        <authorList>
            <person name="Geib S."/>
        </authorList>
    </citation>
    <scope>NUCLEOTIDE SEQUENCE</scope>
</reference>
<dbReference type="EMBL" id="GBYB01002892">
    <property type="protein sequence ID" value="JAG72659.1"/>
    <property type="molecule type" value="Transcribed_RNA"/>
</dbReference>
<evidence type="ECO:0000313" key="3">
    <source>
        <dbReference type="EMBL" id="JAG72659.1"/>
    </source>
</evidence>
<dbReference type="EMBL" id="GBYB01002092">
    <property type="protein sequence ID" value="JAG71859.1"/>
    <property type="molecule type" value="Transcribed_RNA"/>
</dbReference>
<evidence type="ECO:0000313" key="2">
    <source>
        <dbReference type="EMBL" id="JAG71863.1"/>
    </source>
</evidence>
<protein>
    <submittedName>
        <fullName evidence="1">ZYG11B_0 protein</fullName>
    </submittedName>
    <submittedName>
        <fullName evidence="3">ZYG11B_1 protein</fullName>
    </submittedName>
    <submittedName>
        <fullName evidence="2">ZYG11B_2 protein</fullName>
    </submittedName>
</protein>
<dbReference type="AlphaFoldDB" id="A0A0C9QN69"/>
<name>A0A0C9QN69_9HYME</name>
<gene>
    <name evidence="1" type="primary">ZYG11B_0</name>
    <name evidence="3" type="synonym">ZYG11B_1</name>
    <name evidence="2" type="synonym">ZYG11B_2</name>
    <name evidence="1" type="ORF">g.18286</name>
    <name evidence="2" type="ORF">g.18300</name>
    <name evidence="3" type="ORF">g.18302</name>
</gene>
<evidence type="ECO:0000313" key="1">
    <source>
        <dbReference type="EMBL" id="JAG71859.1"/>
    </source>
</evidence>
<dbReference type="EMBL" id="GBYB01002096">
    <property type="protein sequence ID" value="JAG71863.1"/>
    <property type="molecule type" value="Transcribed_RNA"/>
</dbReference>
<accession>A0A0C9QN69</accession>